<protein>
    <recommendedName>
        <fullName evidence="3">Reverse transcriptase domain-containing protein</fullName>
    </recommendedName>
</protein>
<dbReference type="STRING" id="670386.D3BRR3"/>
<reference evidence="4 5" key="1">
    <citation type="journal article" date="2011" name="Genome Res.">
        <title>Phylogeny-wide analysis of social amoeba genomes highlights ancient origins for complex intercellular communication.</title>
        <authorList>
            <person name="Heidel A.J."/>
            <person name="Lawal H.M."/>
            <person name="Felder M."/>
            <person name="Schilde C."/>
            <person name="Helps N.R."/>
            <person name="Tunggal B."/>
            <person name="Rivero F."/>
            <person name="John U."/>
            <person name="Schleicher M."/>
            <person name="Eichinger L."/>
            <person name="Platzer M."/>
            <person name="Noegel A.A."/>
            <person name="Schaap P."/>
            <person name="Gloeckner G."/>
        </authorList>
    </citation>
    <scope>NUCLEOTIDE SEQUENCE [LARGE SCALE GENOMIC DNA]</scope>
    <source>
        <strain evidence="5">ATCC 26659 / Pp 5 / PN500</strain>
    </source>
</reference>
<feature type="compositionally biased region" description="Low complexity" evidence="2">
    <location>
        <begin position="254"/>
        <end position="264"/>
    </location>
</feature>
<sequence>MVQLGCYLLLGGGLNPKSCRNEIIHFIHDLSKNHLCSHSISPVNLCMLRFIIEQSISKMSTLFEFYKKNLKLSNNATFMQLIQLESIHVRLYFPKSNYVSNKILEKLYDLFIMSTVSDPEGRRTSKGIVFNGRIDRSRLNDLHVYCSENLSINKPRKIVAYFPSFNFLKVSAITTSDSSKAIKEDEFKKIYKKNHALFSHVSSLLPTKDNTTKLYKASTWVLYEKDVIISDADYKDEESGYTSTLTKYVEPTQRTSSTTTTTTSTDKKRNKKKNDTTTVRQREVKDSEDTNQNKRTQAPAETNHVTITSLNSYFNKNNNNNKIITTSNGQGTGVAIISHSKHINLYPSLIDPNGRFILCTIRIFNNSFNLLHIYAPASKPEQRLFADQLFNNTSLWLPNHIDICTGDFNCIPGDSSPLSTILDFLSDDHDLIDLDSTNNSSTWKRGDTEKRLDRIYCKFTIETSNFQLHPRALSDHSPITTNIKITPPQLSQTQWRLDKETSLEPEVQSLINNIITTNNINNIEDWIKVKSLIIECYINYQKKRKRIKRNAIINLLKTIDSNLPNNIIQSAKLDLIKLQTEERNLRDSIRKVNQQLNGEIPSRLLTAKLAQSKKDTNIVGLRLNETTVTSNLDDMVNIMEKYYTSLFRNVPDDPTIHNRLLNEWKCEITDDSIAREFTTEEITETINSSNPWKSPGPDGLGLWFYRAHCDVIAPILTKLYNQSLNSGNPLPSEFKVGTITTIYKKGDIFDPANRRPITLLNNDYKVITKAINNRMKTLVDLIINDNQTGFVHKRYIMDNIITMNEIIEYCKLRGLSGLITLFDFNKAFDSISHGAIRRTLQHIKIDNKIINLIMNLLTGSTARVIVNGFLTNPIPINRGVKQGDPLSPTLFVLVIECLARAILNSKAIGLPLNDFNTMVKLLQFADDSSTFSANYKDLKLKLRIFNLFCQATSSKINPTKCCIIQIGPPCSDHLHHPPIIGDTRIPKSIVNERYLGLFFNSEGLHHSLSSIVSEVKSSLIKWKKFGTTLRTKMSILKSYTLSKLSYHMYLDKFTESDIKSLNKIITWFLWSSNLRPFEDAKSFKNTMTLSRAVHHWKNGGISLWDMKLRNDSQHIWILNRVIANQDVYSPYYQSWRNQIRHNKITSPTLKHSILLWQQFRPIMKLPPHQMKPILRNDEPLPLKLIYHNLINHHHKPVLTSGQFQLSLPPTKIDFTSTRNIFYYINSIKHHRGRNTVFRFFSRSLPGMAYIKQDSCKLCSANDFDPHTHYFFNCRVILNKFNLKHITQHLQIANYEDEWSLEKSTTHFYLCDESSDLTAIIYHNIWKHVSSILFSQDDKILDFSNQSIISDFDIHRNILKLINNTPTPAN</sequence>
<dbReference type="SUPFAM" id="SSF56219">
    <property type="entry name" value="DNase I-like"/>
    <property type="match status" value="1"/>
</dbReference>
<evidence type="ECO:0000313" key="4">
    <source>
        <dbReference type="EMBL" id="EFA76095.1"/>
    </source>
</evidence>
<gene>
    <name evidence="4" type="ORF">PPL_10674</name>
</gene>
<feature type="compositionally biased region" description="Basic and acidic residues" evidence="2">
    <location>
        <begin position="280"/>
        <end position="292"/>
    </location>
</feature>
<dbReference type="InterPro" id="IPR043502">
    <property type="entry name" value="DNA/RNA_pol_sf"/>
</dbReference>
<evidence type="ECO:0000313" key="5">
    <source>
        <dbReference type="Proteomes" id="UP000001396"/>
    </source>
</evidence>
<dbReference type="Gene3D" id="3.60.10.10">
    <property type="entry name" value="Endonuclease/exonuclease/phosphatase"/>
    <property type="match status" value="1"/>
</dbReference>
<dbReference type="InParanoid" id="D3BRR3"/>
<accession>D3BRR3</accession>
<dbReference type="OMA" id="DSQHIWI"/>
<feature type="coiled-coil region" evidence="1">
    <location>
        <begin position="568"/>
        <end position="595"/>
    </location>
</feature>
<keyword evidence="1" id="KW-0175">Coiled coil</keyword>
<dbReference type="PANTHER" id="PTHR31635">
    <property type="entry name" value="REVERSE TRANSCRIPTASE DOMAIN-CONTAINING PROTEIN-RELATED"/>
    <property type="match status" value="1"/>
</dbReference>
<dbReference type="RefSeq" id="XP_020428229.1">
    <property type="nucleotide sequence ID" value="XM_020581442.1"/>
</dbReference>
<keyword evidence="5" id="KW-1185">Reference proteome</keyword>
<dbReference type="InterPro" id="IPR000477">
    <property type="entry name" value="RT_dom"/>
</dbReference>
<evidence type="ECO:0000259" key="3">
    <source>
        <dbReference type="PROSITE" id="PS50878"/>
    </source>
</evidence>
<comment type="caution">
    <text evidence="4">The sequence shown here is derived from an EMBL/GenBank/DDBJ whole genome shotgun (WGS) entry which is preliminary data.</text>
</comment>
<dbReference type="GeneID" id="31366143"/>
<dbReference type="Pfam" id="PF00078">
    <property type="entry name" value="RVT_1"/>
    <property type="match status" value="1"/>
</dbReference>
<name>D3BRR3_HETP5</name>
<dbReference type="InterPro" id="IPR036691">
    <property type="entry name" value="Endo/exonu/phosph_ase_sf"/>
</dbReference>
<feature type="region of interest" description="Disordered" evidence="2">
    <location>
        <begin position="245"/>
        <end position="300"/>
    </location>
</feature>
<dbReference type="EMBL" id="ADBJ01000050">
    <property type="protein sequence ID" value="EFA76095.1"/>
    <property type="molecule type" value="Genomic_DNA"/>
</dbReference>
<evidence type="ECO:0000256" key="1">
    <source>
        <dbReference type="SAM" id="Coils"/>
    </source>
</evidence>
<feature type="domain" description="Reverse transcriptase" evidence="3">
    <location>
        <begin position="723"/>
        <end position="999"/>
    </location>
</feature>
<dbReference type="Proteomes" id="UP000001396">
    <property type="component" value="Unassembled WGS sequence"/>
</dbReference>
<proteinExistence type="predicted"/>
<dbReference type="SUPFAM" id="SSF56672">
    <property type="entry name" value="DNA/RNA polymerases"/>
    <property type="match status" value="1"/>
</dbReference>
<evidence type="ECO:0000256" key="2">
    <source>
        <dbReference type="SAM" id="MobiDB-lite"/>
    </source>
</evidence>
<dbReference type="PROSITE" id="PS50878">
    <property type="entry name" value="RT_POL"/>
    <property type="match status" value="1"/>
</dbReference>
<dbReference type="FunCoup" id="D3BRR3">
    <property type="interactions" value="10"/>
</dbReference>
<dbReference type="CDD" id="cd01650">
    <property type="entry name" value="RT_nLTR_like"/>
    <property type="match status" value="1"/>
</dbReference>
<organism evidence="4 5">
    <name type="scientific">Heterostelium pallidum (strain ATCC 26659 / Pp 5 / PN500)</name>
    <name type="common">Cellular slime mold</name>
    <name type="synonym">Polysphondylium pallidum</name>
    <dbReference type="NCBI Taxonomy" id="670386"/>
    <lineage>
        <taxon>Eukaryota</taxon>
        <taxon>Amoebozoa</taxon>
        <taxon>Evosea</taxon>
        <taxon>Eumycetozoa</taxon>
        <taxon>Dictyostelia</taxon>
        <taxon>Acytosteliales</taxon>
        <taxon>Acytosteliaceae</taxon>
        <taxon>Heterostelium</taxon>
    </lineage>
</organism>
<dbReference type="PANTHER" id="PTHR31635:SF196">
    <property type="entry name" value="REVERSE TRANSCRIPTASE DOMAIN-CONTAINING PROTEIN-RELATED"/>
    <property type="match status" value="1"/>
</dbReference>